<sequence length="231" mass="25975">MNAADKLKLTVWLRRPRSSFGLLAGIASFVVLMSLAAWMEHAYDLMLSAPFTLITFLLVSIGTGIVVQHRFTLRLGDTLFNSPAQGWQRAWHQLSTRARESNILLAILLALCIGFPVTMFYAVQSIQTIVRDCQQDLESQAQLYEEQIPTTSFSRPLCECLSQQFLRQNGVVRLALFNTRILDITDFEGVTPTDEQVCLNSVLGVNVELLSRQTSPVRSWGALARMKPVRE</sequence>
<evidence type="ECO:0000313" key="2">
    <source>
        <dbReference type="EMBL" id="SDG60127.1"/>
    </source>
</evidence>
<keyword evidence="1" id="KW-0812">Transmembrane</keyword>
<dbReference type="RefSeq" id="WP_074751028.1">
    <property type="nucleotide sequence ID" value="NZ_FNCO01000002.1"/>
</dbReference>
<dbReference type="Proteomes" id="UP000182894">
    <property type="component" value="Unassembled WGS sequence"/>
</dbReference>
<feature type="transmembrane region" description="Helical" evidence="1">
    <location>
        <begin position="20"/>
        <end position="39"/>
    </location>
</feature>
<dbReference type="OrthoDB" id="6881782at2"/>
<organism evidence="2 3">
    <name type="scientific">Pseudomonas abietaniphila</name>
    <dbReference type="NCBI Taxonomy" id="89065"/>
    <lineage>
        <taxon>Bacteria</taxon>
        <taxon>Pseudomonadati</taxon>
        <taxon>Pseudomonadota</taxon>
        <taxon>Gammaproteobacteria</taxon>
        <taxon>Pseudomonadales</taxon>
        <taxon>Pseudomonadaceae</taxon>
        <taxon>Pseudomonas</taxon>
    </lineage>
</organism>
<name>A0A1G7VKB0_9PSED</name>
<gene>
    <name evidence="2" type="ORF">SAMN05216605_102529</name>
</gene>
<evidence type="ECO:0000256" key="1">
    <source>
        <dbReference type="SAM" id="Phobius"/>
    </source>
</evidence>
<accession>A0A1G7VKB0</accession>
<protein>
    <submittedName>
        <fullName evidence="2">Uncharacterized protein</fullName>
    </submittedName>
</protein>
<proteinExistence type="predicted"/>
<dbReference type="AlphaFoldDB" id="A0A1G7VKB0"/>
<keyword evidence="1" id="KW-0472">Membrane</keyword>
<dbReference type="EMBL" id="FNCO01000002">
    <property type="protein sequence ID" value="SDG60127.1"/>
    <property type="molecule type" value="Genomic_DNA"/>
</dbReference>
<keyword evidence="3" id="KW-1185">Reference proteome</keyword>
<feature type="transmembrane region" description="Helical" evidence="1">
    <location>
        <begin position="103"/>
        <end position="123"/>
    </location>
</feature>
<evidence type="ECO:0000313" key="3">
    <source>
        <dbReference type="Proteomes" id="UP000182894"/>
    </source>
</evidence>
<keyword evidence="1" id="KW-1133">Transmembrane helix</keyword>
<reference evidence="3" key="1">
    <citation type="submission" date="2016-10" db="EMBL/GenBank/DDBJ databases">
        <authorList>
            <person name="Varghese N."/>
            <person name="Submissions S."/>
        </authorList>
    </citation>
    <scope>NUCLEOTIDE SEQUENCE [LARGE SCALE GENOMIC DNA]</scope>
    <source>
        <strain evidence="3">ATCC 700689</strain>
    </source>
</reference>
<feature type="transmembrane region" description="Helical" evidence="1">
    <location>
        <begin position="45"/>
        <end position="67"/>
    </location>
</feature>